<feature type="binding site" evidence="7">
    <location>
        <position position="213"/>
    </location>
    <ligand>
        <name>Zn(2+)</name>
        <dbReference type="ChEBI" id="CHEBI:29105"/>
        <label>2</label>
    </ligand>
</feature>
<keyword evidence="6 7" id="KW-0234">DNA repair</keyword>
<dbReference type="GO" id="GO:0008833">
    <property type="term" value="F:deoxyribonuclease IV (phage-T4-induced) activity"/>
    <property type="evidence" value="ECO:0007669"/>
    <property type="project" value="UniProtKB-UniRule"/>
</dbReference>
<keyword evidence="4 7" id="KW-0378">Hydrolase</keyword>
<comment type="similarity">
    <text evidence="1 7">Belongs to the AP endonuclease 2 family.</text>
</comment>
<evidence type="ECO:0000313" key="10">
    <source>
        <dbReference type="Proteomes" id="UP000267250"/>
    </source>
</evidence>
<feature type="binding site" evidence="7">
    <location>
        <position position="228"/>
    </location>
    <ligand>
        <name>Zn(2+)</name>
        <dbReference type="ChEBI" id="CHEBI:29105"/>
        <label>3</label>
    </ligand>
</feature>
<keyword evidence="7 9" id="KW-0255">Endonuclease</keyword>
<sequence length="281" mass="31132">MRVGAHVSIAGGIDKAPERAHQLGCDCLQIFSKNPRGWKVRELSENEANKTQEKLKEFGLDPMVVHITYLINLASPKADLYEKSLNGLITDLIRSGMLGAKYLVLHPGKYTGSSLKDGIKRITESINIAFDKVQNDVILLLENVAGAGTEIGKTFEELKEIMDLIEDRSRIGICFDTCHGFAAGYDIRTEETVDKVFTDLDQVIGIDKLKVIHANDAKGGLGSNLDRHEHIGFGAIGEAGFKAMIHHPMVLKYDIPFILETPLDEKGDFETNIKKMRELAK</sequence>
<keyword evidence="10" id="KW-1185">Reference proteome</keyword>
<comment type="catalytic activity">
    <reaction evidence="7">
        <text>Endonucleolytic cleavage to 5'-phosphooligonucleotide end-products.</text>
        <dbReference type="EC" id="3.1.21.2"/>
    </reaction>
</comment>
<dbReference type="PROSITE" id="PS00730">
    <property type="entry name" value="AP_NUCLEASE_F2_2"/>
    <property type="match status" value="1"/>
</dbReference>
<dbReference type="AlphaFoldDB" id="A0A3S9SVV5"/>
<evidence type="ECO:0000313" key="9">
    <source>
        <dbReference type="EMBL" id="AZR72402.1"/>
    </source>
</evidence>
<gene>
    <name evidence="7" type="primary">nfo</name>
    <name evidence="9" type="ORF">BBF96_02730</name>
</gene>
<name>A0A3S9SVV5_9FIRM</name>
<keyword evidence="7" id="KW-0540">Nuclease</keyword>
<dbReference type="InterPro" id="IPR018246">
    <property type="entry name" value="AP_endonuc_F2_Zn_BS"/>
</dbReference>
<feature type="binding site" evidence="7">
    <location>
        <position position="66"/>
    </location>
    <ligand>
        <name>Zn(2+)</name>
        <dbReference type="ChEBI" id="CHEBI:29105"/>
        <label>1</label>
    </ligand>
</feature>
<keyword evidence="3 7" id="KW-0227">DNA damage</keyword>
<dbReference type="SMART" id="SM00518">
    <property type="entry name" value="AP2Ec"/>
    <property type="match status" value="1"/>
</dbReference>
<dbReference type="InterPro" id="IPR013022">
    <property type="entry name" value="Xyl_isomerase-like_TIM-brl"/>
</dbReference>
<dbReference type="Gene3D" id="3.20.20.150">
    <property type="entry name" value="Divalent-metal-dependent TIM barrel enzymes"/>
    <property type="match status" value="1"/>
</dbReference>
<reference evidence="9 10" key="1">
    <citation type="submission" date="2016-07" db="EMBL/GenBank/DDBJ databases">
        <title>Genome and transcriptome analysis of iron-reducing fermentative bacteria Anoxybacter fermentans.</title>
        <authorList>
            <person name="Zeng X."/>
            <person name="Shao Z."/>
        </authorList>
    </citation>
    <scope>NUCLEOTIDE SEQUENCE [LARGE SCALE GENOMIC DNA]</scope>
    <source>
        <strain evidence="9 10">DY22613</strain>
    </source>
</reference>
<organism evidence="9 10">
    <name type="scientific">Anoxybacter fermentans</name>
    <dbReference type="NCBI Taxonomy" id="1323375"/>
    <lineage>
        <taxon>Bacteria</taxon>
        <taxon>Bacillati</taxon>
        <taxon>Bacillota</taxon>
        <taxon>Clostridia</taxon>
        <taxon>Halanaerobiales</taxon>
        <taxon>Anoxybacter</taxon>
    </lineage>
</organism>
<dbReference type="InterPro" id="IPR001719">
    <property type="entry name" value="AP_endonuc_2"/>
</dbReference>
<dbReference type="PROSITE" id="PS51432">
    <property type="entry name" value="AP_NUCLEASE_F2_4"/>
    <property type="match status" value="1"/>
</dbReference>
<dbReference type="KEGG" id="aft:BBF96_02730"/>
<protein>
    <recommendedName>
        <fullName evidence="7">Probable endonuclease 4</fullName>
        <ecNumber evidence="7">3.1.21.2</ecNumber>
    </recommendedName>
    <alternativeName>
        <fullName evidence="7">Endodeoxyribonuclease IV</fullName>
    </alternativeName>
    <alternativeName>
        <fullName evidence="7">Endonuclease IV</fullName>
    </alternativeName>
</protein>
<comment type="cofactor">
    <cofactor evidence="7">
        <name>Zn(2+)</name>
        <dbReference type="ChEBI" id="CHEBI:29105"/>
    </cofactor>
    <text evidence="7">Binds 3 Zn(2+) ions.</text>
</comment>
<dbReference type="Proteomes" id="UP000267250">
    <property type="component" value="Chromosome"/>
</dbReference>
<dbReference type="GO" id="GO:0003677">
    <property type="term" value="F:DNA binding"/>
    <property type="evidence" value="ECO:0007669"/>
    <property type="project" value="InterPro"/>
</dbReference>
<dbReference type="PROSITE" id="PS00731">
    <property type="entry name" value="AP_NUCLEASE_F2_3"/>
    <property type="match status" value="1"/>
</dbReference>
<evidence type="ECO:0000256" key="6">
    <source>
        <dbReference type="ARBA" id="ARBA00023204"/>
    </source>
</evidence>
<evidence type="ECO:0000256" key="1">
    <source>
        <dbReference type="ARBA" id="ARBA00005340"/>
    </source>
</evidence>
<accession>A0A3S9SVV5</accession>
<keyword evidence="2 7" id="KW-0479">Metal-binding</keyword>
<dbReference type="Pfam" id="PF01261">
    <property type="entry name" value="AP_endonuc_2"/>
    <property type="match status" value="1"/>
</dbReference>
<dbReference type="FunFam" id="3.20.20.150:FF:000001">
    <property type="entry name" value="Probable endonuclease 4"/>
    <property type="match status" value="1"/>
</dbReference>
<feature type="binding site" evidence="7">
    <location>
        <position position="142"/>
    </location>
    <ligand>
        <name>Zn(2+)</name>
        <dbReference type="ChEBI" id="CHEBI:29105"/>
        <label>1</label>
    </ligand>
</feature>
<proteinExistence type="inferred from homology"/>
<evidence type="ECO:0000256" key="7">
    <source>
        <dbReference type="HAMAP-Rule" id="MF_00152"/>
    </source>
</evidence>
<dbReference type="SUPFAM" id="SSF51658">
    <property type="entry name" value="Xylose isomerase-like"/>
    <property type="match status" value="1"/>
</dbReference>
<feature type="binding site" evidence="7">
    <location>
        <position position="142"/>
    </location>
    <ligand>
        <name>Zn(2+)</name>
        <dbReference type="ChEBI" id="CHEBI:29105"/>
        <label>2</label>
    </ligand>
</feature>
<dbReference type="EC" id="3.1.21.2" evidence="7"/>
<feature type="binding site" evidence="7">
    <location>
        <position position="226"/>
    </location>
    <ligand>
        <name>Zn(2+)</name>
        <dbReference type="ChEBI" id="CHEBI:29105"/>
        <label>3</label>
    </ligand>
</feature>
<dbReference type="GO" id="GO:0006284">
    <property type="term" value="P:base-excision repair"/>
    <property type="evidence" value="ECO:0007669"/>
    <property type="project" value="TreeGrafter"/>
</dbReference>
<dbReference type="GO" id="GO:0003906">
    <property type="term" value="F:DNA-(apurinic or apyrimidinic site) endonuclease activity"/>
    <property type="evidence" value="ECO:0007669"/>
    <property type="project" value="TreeGrafter"/>
</dbReference>
<dbReference type="RefSeq" id="WP_127015737.1">
    <property type="nucleotide sequence ID" value="NZ_CP016379.1"/>
</dbReference>
<feature type="binding site" evidence="7">
    <location>
        <position position="179"/>
    </location>
    <ligand>
        <name>Zn(2+)</name>
        <dbReference type="ChEBI" id="CHEBI:29105"/>
        <label>3</label>
    </ligand>
</feature>
<feature type="binding site" evidence="7">
    <location>
        <position position="106"/>
    </location>
    <ligand>
        <name>Zn(2+)</name>
        <dbReference type="ChEBI" id="CHEBI:29105"/>
        <label>1</label>
    </ligand>
</feature>
<dbReference type="HAMAP" id="MF_00152">
    <property type="entry name" value="Nfo"/>
    <property type="match status" value="1"/>
</dbReference>
<dbReference type="CDD" id="cd00019">
    <property type="entry name" value="AP2Ec"/>
    <property type="match status" value="1"/>
</dbReference>
<evidence type="ECO:0000259" key="8">
    <source>
        <dbReference type="Pfam" id="PF01261"/>
    </source>
</evidence>
<dbReference type="PANTHER" id="PTHR21445:SF0">
    <property type="entry name" value="APURINIC-APYRIMIDINIC ENDONUCLEASE"/>
    <property type="match status" value="1"/>
</dbReference>
<comment type="function">
    <text evidence="7">Endonuclease IV plays a role in DNA repair. It cleaves phosphodiester bonds at apurinic or apyrimidinic (AP) sites, generating a 3'-hydroxyl group and a 5'-terminal sugar phosphate.</text>
</comment>
<dbReference type="GO" id="GO:0008270">
    <property type="term" value="F:zinc ion binding"/>
    <property type="evidence" value="ECO:0007669"/>
    <property type="project" value="UniProtKB-UniRule"/>
</dbReference>
<feature type="binding site" evidence="7">
    <location>
        <position position="260"/>
    </location>
    <ligand>
        <name>Zn(2+)</name>
        <dbReference type="ChEBI" id="CHEBI:29105"/>
        <label>2</label>
    </ligand>
</feature>
<feature type="binding site" evidence="7">
    <location>
        <position position="176"/>
    </location>
    <ligand>
        <name>Zn(2+)</name>
        <dbReference type="ChEBI" id="CHEBI:29105"/>
        <label>2</label>
    </ligand>
</feature>
<keyword evidence="5 7" id="KW-0862">Zinc</keyword>
<evidence type="ECO:0000256" key="4">
    <source>
        <dbReference type="ARBA" id="ARBA00022801"/>
    </source>
</evidence>
<dbReference type="InterPro" id="IPR036237">
    <property type="entry name" value="Xyl_isomerase-like_sf"/>
</dbReference>
<dbReference type="NCBIfam" id="TIGR00587">
    <property type="entry name" value="nfo"/>
    <property type="match status" value="1"/>
</dbReference>
<evidence type="ECO:0000256" key="5">
    <source>
        <dbReference type="ARBA" id="ARBA00022833"/>
    </source>
</evidence>
<dbReference type="PANTHER" id="PTHR21445">
    <property type="entry name" value="ENDONUCLEASE IV ENDODEOXYRIBONUCLEASE IV"/>
    <property type="match status" value="1"/>
</dbReference>
<feature type="domain" description="Xylose isomerase-like TIM barrel" evidence="8">
    <location>
        <begin position="18"/>
        <end position="277"/>
    </location>
</feature>
<dbReference type="EMBL" id="CP016379">
    <property type="protein sequence ID" value="AZR72402.1"/>
    <property type="molecule type" value="Genomic_DNA"/>
</dbReference>
<dbReference type="GO" id="GO:0008081">
    <property type="term" value="F:phosphoric diester hydrolase activity"/>
    <property type="evidence" value="ECO:0007669"/>
    <property type="project" value="TreeGrafter"/>
</dbReference>
<evidence type="ECO:0000256" key="2">
    <source>
        <dbReference type="ARBA" id="ARBA00022723"/>
    </source>
</evidence>
<dbReference type="OrthoDB" id="9805666at2"/>
<evidence type="ECO:0000256" key="3">
    <source>
        <dbReference type="ARBA" id="ARBA00022763"/>
    </source>
</evidence>